<reference evidence="1" key="1">
    <citation type="submission" date="2017-12" db="EMBL/GenBank/DDBJ databases">
        <title>Genome sequencing and analysis.</title>
        <authorList>
            <person name="Huang Y.-T."/>
        </authorList>
    </citation>
    <scope>NUCLEOTIDE SEQUENCE</scope>
    <source>
        <strain evidence="1">VGH116</strain>
    </source>
</reference>
<organism evidence="1 2">
    <name type="scientific">Morganella morganii</name>
    <name type="common">Proteus morganii</name>
    <dbReference type="NCBI Taxonomy" id="582"/>
    <lineage>
        <taxon>Bacteria</taxon>
        <taxon>Pseudomonadati</taxon>
        <taxon>Pseudomonadota</taxon>
        <taxon>Gammaproteobacteria</taxon>
        <taxon>Enterobacterales</taxon>
        <taxon>Morganellaceae</taxon>
        <taxon>Morganella</taxon>
    </lineage>
</organism>
<protein>
    <submittedName>
        <fullName evidence="1">Uncharacterized protein</fullName>
    </submittedName>
</protein>
<gene>
    <name evidence="1" type="ORF">CYG68_11425</name>
</gene>
<evidence type="ECO:0000313" key="1">
    <source>
        <dbReference type="EMBL" id="MBE8613009.1"/>
    </source>
</evidence>
<accession>A0A8H9ZHP5</accession>
<proteinExistence type="predicted"/>
<dbReference type="AlphaFoldDB" id="A0A8H9ZHP5"/>
<sequence length="279" mass="31855">MRKTVTLLALCLPLSAAMADDSSCTDAQRQLNRENTYIITGLYLNGPVKSVVTTRNNKQKSYGSSETTITLSPCGAVTQYEQQMYYLISPDVYRKEQYKTDTDNPLHLTGTAEYKFHGKHINSQTDITRTINDKGQIAGYTLLNKNTGDDEQEDAVTARINWENSRLHSMDEVKTDGEKSESLFYRYDSQGRLSHVSRGSGSSETRFTYTAQPWPSVTLISIYSGSELLNVLTERCEQWDHHGNCLLQKNYIADYYGYSADDNPEPVLQTIQRYRYEYY</sequence>
<comment type="caution">
    <text evidence="1">The sequence shown here is derived from an EMBL/GenBank/DDBJ whole genome shotgun (WGS) entry which is preliminary data.</text>
</comment>
<dbReference type="Proteomes" id="UP000650477">
    <property type="component" value="Unassembled WGS sequence"/>
</dbReference>
<evidence type="ECO:0000313" key="2">
    <source>
        <dbReference type="Proteomes" id="UP000650477"/>
    </source>
</evidence>
<name>A0A8H9ZHP5_MORMO</name>
<dbReference type="RefSeq" id="WP_070579700.1">
    <property type="nucleotide sequence ID" value="NZ_CP032295.1"/>
</dbReference>
<dbReference type="EMBL" id="PKLF01000009">
    <property type="protein sequence ID" value="MBE8613009.1"/>
    <property type="molecule type" value="Genomic_DNA"/>
</dbReference>